<dbReference type="AlphaFoldDB" id="F4L5R7"/>
<accession>F4L5R7</accession>
<proteinExistence type="predicted"/>
<dbReference type="STRING" id="760192.Halhy_4181"/>
<dbReference type="RefSeq" id="WP_013766565.1">
    <property type="nucleotide sequence ID" value="NC_015510.1"/>
</dbReference>
<reference evidence="1 2" key="1">
    <citation type="journal article" date="2011" name="Stand. Genomic Sci.">
        <title>Complete genome sequence of Haliscomenobacter hydrossis type strain (O).</title>
        <authorList>
            <consortium name="US DOE Joint Genome Institute (JGI-PGF)"/>
            <person name="Daligault H."/>
            <person name="Lapidus A."/>
            <person name="Zeytun A."/>
            <person name="Nolan M."/>
            <person name="Lucas S."/>
            <person name="Del Rio T.G."/>
            <person name="Tice H."/>
            <person name="Cheng J.F."/>
            <person name="Tapia R."/>
            <person name="Han C."/>
            <person name="Goodwin L."/>
            <person name="Pitluck S."/>
            <person name="Liolios K."/>
            <person name="Pagani I."/>
            <person name="Ivanova N."/>
            <person name="Huntemann M."/>
            <person name="Mavromatis K."/>
            <person name="Mikhailova N."/>
            <person name="Pati A."/>
            <person name="Chen A."/>
            <person name="Palaniappan K."/>
            <person name="Land M."/>
            <person name="Hauser L."/>
            <person name="Brambilla E.M."/>
            <person name="Rohde M."/>
            <person name="Verbarg S."/>
            <person name="Goker M."/>
            <person name="Bristow J."/>
            <person name="Eisen J.A."/>
            <person name="Markowitz V."/>
            <person name="Hugenholtz P."/>
            <person name="Kyrpides N.C."/>
            <person name="Klenk H.P."/>
            <person name="Woyke T."/>
        </authorList>
    </citation>
    <scope>NUCLEOTIDE SEQUENCE [LARGE SCALE GENOMIC DNA]</scope>
    <source>
        <strain evidence="2">ATCC 27775 / DSM 1100 / LMG 10767 / O</strain>
    </source>
</reference>
<evidence type="ECO:0000313" key="1">
    <source>
        <dbReference type="EMBL" id="AEE52027.1"/>
    </source>
</evidence>
<dbReference type="KEGG" id="hhy:Halhy_4181"/>
<dbReference type="Proteomes" id="UP000008461">
    <property type="component" value="Chromosome"/>
</dbReference>
<organism evidence="1 2">
    <name type="scientific">Haliscomenobacter hydrossis (strain ATCC 27775 / DSM 1100 / LMG 10767 / O)</name>
    <dbReference type="NCBI Taxonomy" id="760192"/>
    <lineage>
        <taxon>Bacteria</taxon>
        <taxon>Pseudomonadati</taxon>
        <taxon>Bacteroidota</taxon>
        <taxon>Saprospiria</taxon>
        <taxon>Saprospirales</taxon>
        <taxon>Haliscomenobacteraceae</taxon>
        <taxon>Haliscomenobacter</taxon>
    </lineage>
</organism>
<reference key="2">
    <citation type="submission" date="2011-04" db="EMBL/GenBank/DDBJ databases">
        <title>Complete sequence of chromosome of Haliscomenobacter hydrossis DSM 1100.</title>
        <authorList>
            <consortium name="US DOE Joint Genome Institute (JGI-PGF)"/>
            <person name="Lucas S."/>
            <person name="Han J."/>
            <person name="Lapidus A."/>
            <person name="Bruce D."/>
            <person name="Goodwin L."/>
            <person name="Pitluck S."/>
            <person name="Peters L."/>
            <person name="Kyrpides N."/>
            <person name="Mavromatis K."/>
            <person name="Ivanova N."/>
            <person name="Ovchinnikova G."/>
            <person name="Pagani I."/>
            <person name="Daligault H."/>
            <person name="Detter J.C."/>
            <person name="Han C."/>
            <person name="Land M."/>
            <person name="Hauser L."/>
            <person name="Markowitz V."/>
            <person name="Cheng J.-F."/>
            <person name="Hugenholtz P."/>
            <person name="Woyke T."/>
            <person name="Wu D."/>
            <person name="Verbarg S."/>
            <person name="Frueling A."/>
            <person name="Brambilla E."/>
            <person name="Klenk H.-P."/>
            <person name="Eisen J.A."/>
        </authorList>
    </citation>
    <scope>NUCLEOTIDE SEQUENCE</scope>
    <source>
        <strain>DSM 1100</strain>
    </source>
</reference>
<keyword evidence="2" id="KW-1185">Reference proteome</keyword>
<dbReference type="eggNOG" id="ENOG50331PP">
    <property type="taxonomic scope" value="Bacteria"/>
</dbReference>
<name>F4L5R7_HALH1</name>
<protein>
    <submittedName>
        <fullName evidence="1">Uncharacterized protein</fullName>
    </submittedName>
</protein>
<gene>
    <name evidence="1" type="ordered locus">Halhy_4181</name>
</gene>
<dbReference type="EMBL" id="CP002691">
    <property type="protein sequence ID" value="AEE52027.1"/>
    <property type="molecule type" value="Genomic_DNA"/>
</dbReference>
<dbReference type="OrthoDB" id="117988at2"/>
<sequence>MDTTTTITVSPSEIEELVAGFKDHSLPSERWTHQAHLIVGLHFAYHFPLDQAIYYLRAGIITYNVATGGKNTHERGYHETITQLWARLLQAYVREKCTGLSLAEACTALLNSPYAEQEIMFRFYSKDCLFSIEARALWVEPDLQPIAC</sequence>
<dbReference type="HOGENOM" id="CLU_142891_0_0_10"/>
<evidence type="ECO:0000313" key="2">
    <source>
        <dbReference type="Proteomes" id="UP000008461"/>
    </source>
</evidence>